<dbReference type="Gene3D" id="3.20.20.370">
    <property type="entry name" value="Glycoside hydrolase/deacetylase"/>
    <property type="match status" value="1"/>
</dbReference>
<keyword evidence="1" id="KW-0812">Transmembrane</keyword>
<sequence length="463" mass="51126">MFKKVSVILSLISIINTVQCYSCDPNTCKLPDCLCPSHLPPGGIDPKDAPQFVLISYDDAVNDSTFGIIKNMYKGLAHSNGCPVVATHFLQNQYTNYHYVQQLYSQGDEIALHTFYHTELASQKEIESGKTVISTFAGIPETEIKGFRAPFLKYNNELLQSIQNLKLLYDSSTSSVREDTTWPYTLDNGVSDEFDCQALNICGSITNHNGIWEIPLYSTFYTNNNPPVSMDPPYDDGALLDVLKTNFNNRYNGNRQPMAIAVHAIHCNEPEAKVSLYRNFIKWALSQKDVYFVTYSQLIEYMKNPVKASELSGHPAISCSKFNTYTVNGNEICDGIDNNSDGNIDEGLVENCGIGNTYFSTCFGCPTSEPSVDNPSPSRNGNRILVPSMGCTEGTWDPITSSCVSTTGSTYLDTTTSEKVVTEDNINNGGDNNKSGSLSSFIPTSIINISLVTILISYIINFF</sequence>
<dbReference type="GO" id="GO:0016810">
    <property type="term" value="F:hydrolase activity, acting on carbon-nitrogen (but not peptide) bonds"/>
    <property type="evidence" value="ECO:0007669"/>
    <property type="project" value="InterPro"/>
</dbReference>
<dbReference type="PANTHER" id="PTHR45985:SF3">
    <property type="entry name" value="CHITIN DEACETYLASE-LIKE 4"/>
    <property type="match status" value="1"/>
</dbReference>
<keyword evidence="1" id="KW-1133">Transmembrane helix</keyword>
<evidence type="ECO:0000259" key="3">
    <source>
        <dbReference type="Pfam" id="PF01522"/>
    </source>
</evidence>
<feature type="transmembrane region" description="Helical" evidence="1">
    <location>
        <begin position="441"/>
        <end position="460"/>
    </location>
</feature>
<dbReference type="AlphaFoldDB" id="A0A1Y1V0D4"/>
<keyword evidence="2" id="KW-0732">Signal</keyword>
<gene>
    <name evidence="4" type="ORF">BCR36DRAFT_586224</name>
</gene>
<dbReference type="SUPFAM" id="SSF88713">
    <property type="entry name" value="Glycoside hydrolase/deacetylase"/>
    <property type="match status" value="1"/>
</dbReference>
<dbReference type="InterPro" id="IPR002509">
    <property type="entry name" value="NODB_dom"/>
</dbReference>
<dbReference type="EMBL" id="MCFH01000046">
    <property type="protein sequence ID" value="ORX44366.1"/>
    <property type="molecule type" value="Genomic_DNA"/>
</dbReference>
<dbReference type="PANTHER" id="PTHR45985">
    <property type="match status" value="1"/>
</dbReference>
<dbReference type="Pfam" id="PF01522">
    <property type="entry name" value="Polysacc_deac_1"/>
    <property type="match status" value="1"/>
</dbReference>
<organism evidence="4 5">
    <name type="scientific">Piromyces finnis</name>
    <dbReference type="NCBI Taxonomy" id="1754191"/>
    <lineage>
        <taxon>Eukaryota</taxon>
        <taxon>Fungi</taxon>
        <taxon>Fungi incertae sedis</taxon>
        <taxon>Chytridiomycota</taxon>
        <taxon>Chytridiomycota incertae sedis</taxon>
        <taxon>Neocallimastigomycetes</taxon>
        <taxon>Neocallimastigales</taxon>
        <taxon>Neocallimastigaceae</taxon>
        <taxon>Piromyces</taxon>
    </lineage>
</organism>
<dbReference type="STRING" id="1754191.A0A1Y1V0D4"/>
<dbReference type="OrthoDB" id="504708at2759"/>
<protein>
    <recommendedName>
        <fullName evidence="3">NodB homology domain-containing protein</fullName>
    </recommendedName>
</protein>
<reference evidence="4 5" key="1">
    <citation type="submission" date="2016-08" db="EMBL/GenBank/DDBJ databases">
        <title>Genomes of anaerobic fungi encode conserved fungal cellulosomes for biomass hydrolysis.</title>
        <authorList>
            <consortium name="DOE Joint Genome Institute"/>
            <person name="Haitjema C.H."/>
            <person name="Gilmore S.P."/>
            <person name="Henske J.K."/>
            <person name="Solomon K.V."/>
            <person name="De Groot R."/>
            <person name="Kuo A."/>
            <person name="Mondo S.J."/>
            <person name="Salamov A.A."/>
            <person name="Labutti K."/>
            <person name="Zhao Z."/>
            <person name="Chiniquy J."/>
            <person name="Barry K."/>
            <person name="Brewer H.M."/>
            <person name="Purvine S.O."/>
            <person name="Wright A.T."/>
            <person name="Boxma B."/>
            <person name="Van Alen T."/>
            <person name="Hackstein J.H."/>
            <person name="Baker S.E."/>
            <person name="Grigoriev I.V."/>
            <person name="O'Malley M.A."/>
        </authorList>
    </citation>
    <scope>NUCLEOTIDE SEQUENCE [LARGE SCALE GENOMIC DNA]</scope>
    <source>
        <strain evidence="5">finn</strain>
    </source>
</reference>
<dbReference type="InterPro" id="IPR011330">
    <property type="entry name" value="Glyco_hydro/deAcase_b/a-brl"/>
</dbReference>
<evidence type="ECO:0000313" key="4">
    <source>
        <dbReference type="EMBL" id="ORX44366.1"/>
    </source>
</evidence>
<accession>A0A1Y1V0D4</accession>
<evidence type="ECO:0000256" key="2">
    <source>
        <dbReference type="SAM" id="SignalP"/>
    </source>
</evidence>
<dbReference type="GO" id="GO:0005975">
    <property type="term" value="P:carbohydrate metabolic process"/>
    <property type="evidence" value="ECO:0007669"/>
    <property type="project" value="InterPro"/>
</dbReference>
<feature type="domain" description="NodB homology" evidence="3">
    <location>
        <begin position="51"/>
        <end position="167"/>
    </location>
</feature>
<dbReference type="InterPro" id="IPR052740">
    <property type="entry name" value="CE4"/>
</dbReference>
<feature type="signal peptide" evidence="2">
    <location>
        <begin position="1"/>
        <end position="20"/>
    </location>
</feature>
<keyword evidence="5" id="KW-1185">Reference proteome</keyword>
<name>A0A1Y1V0D4_9FUNG</name>
<keyword evidence="1" id="KW-0472">Membrane</keyword>
<dbReference type="Proteomes" id="UP000193719">
    <property type="component" value="Unassembled WGS sequence"/>
</dbReference>
<feature type="chain" id="PRO_5012937441" description="NodB homology domain-containing protein" evidence="2">
    <location>
        <begin position="21"/>
        <end position="463"/>
    </location>
</feature>
<reference evidence="4 5" key="2">
    <citation type="submission" date="2016-08" db="EMBL/GenBank/DDBJ databases">
        <title>Pervasive Adenine N6-methylation of Active Genes in Fungi.</title>
        <authorList>
            <consortium name="DOE Joint Genome Institute"/>
            <person name="Mondo S.J."/>
            <person name="Dannebaum R.O."/>
            <person name="Kuo R.C."/>
            <person name="Labutti K."/>
            <person name="Haridas S."/>
            <person name="Kuo A."/>
            <person name="Salamov A."/>
            <person name="Ahrendt S.R."/>
            <person name="Lipzen A."/>
            <person name="Sullivan W."/>
            <person name="Andreopoulos W.B."/>
            <person name="Clum A."/>
            <person name="Lindquist E."/>
            <person name="Daum C."/>
            <person name="Ramamoorthy G.K."/>
            <person name="Gryganskyi A."/>
            <person name="Culley D."/>
            <person name="Magnuson J.K."/>
            <person name="James T.Y."/>
            <person name="O'Malley M.A."/>
            <person name="Stajich J.E."/>
            <person name="Spatafora J.W."/>
            <person name="Visel A."/>
            <person name="Grigoriev I.V."/>
        </authorList>
    </citation>
    <scope>NUCLEOTIDE SEQUENCE [LARGE SCALE GENOMIC DNA]</scope>
    <source>
        <strain evidence="5">finn</strain>
    </source>
</reference>
<evidence type="ECO:0000313" key="5">
    <source>
        <dbReference type="Proteomes" id="UP000193719"/>
    </source>
</evidence>
<proteinExistence type="predicted"/>
<comment type="caution">
    <text evidence="4">The sequence shown here is derived from an EMBL/GenBank/DDBJ whole genome shotgun (WGS) entry which is preliminary data.</text>
</comment>
<evidence type="ECO:0000256" key="1">
    <source>
        <dbReference type="SAM" id="Phobius"/>
    </source>
</evidence>